<dbReference type="EMBL" id="CAMXCT030000047">
    <property type="protein sequence ID" value="CAL4760311.1"/>
    <property type="molecule type" value="Genomic_DNA"/>
</dbReference>
<evidence type="ECO:0000313" key="3">
    <source>
        <dbReference type="EMBL" id="CAL1126374.1"/>
    </source>
</evidence>
<reference evidence="3" key="2">
    <citation type="submission" date="2024-04" db="EMBL/GenBank/DDBJ databases">
        <authorList>
            <person name="Chen Y."/>
            <person name="Shah S."/>
            <person name="Dougan E. K."/>
            <person name="Thang M."/>
            <person name="Chan C."/>
        </authorList>
    </citation>
    <scope>NUCLEOTIDE SEQUENCE [LARGE SCALE GENOMIC DNA]</scope>
</reference>
<reference evidence="2" key="1">
    <citation type="submission" date="2022-10" db="EMBL/GenBank/DDBJ databases">
        <authorList>
            <person name="Chen Y."/>
            <person name="Dougan E. K."/>
            <person name="Chan C."/>
            <person name="Rhodes N."/>
            <person name="Thang M."/>
        </authorList>
    </citation>
    <scope>NUCLEOTIDE SEQUENCE</scope>
</reference>
<protein>
    <submittedName>
        <fullName evidence="2">Uncharacterized protein</fullName>
    </submittedName>
</protein>
<gene>
    <name evidence="2" type="ORF">C1SCF055_LOCUS1530</name>
</gene>
<organism evidence="2">
    <name type="scientific">Cladocopium goreaui</name>
    <dbReference type="NCBI Taxonomy" id="2562237"/>
    <lineage>
        <taxon>Eukaryota</taxon>
        <taxon>Sar</taxon>
        <taxon>Alveolata</taxon>
        <taxon>Dinophyceae</taxon>
        <taxon>Suessiales</taxon>
        <taxon>Symbiodiniaceae</taxon>
        <taxon>Cladocopium</taxon>
    </lineage>
</organism>
<evidence type="ECO:0000313" key="2">
    <source>
        <dbReference type="EMBL" id="CAI3972999.1"/>
    </source>
</evidence>
<evidence type="ECO:0000256" key="1">
    <source>
        <dbReference type="SAM" id="Phobius"/>
    </source>
</evidence>
<accession>A0A9P1BGE4</accession>
<proteinExistence type="predicted"/>
<feature type="transmembrane region" description="Helical" evidence="1">
    <location>
        <begin position="62"/>
        <end position="84"/>
    </location>
</feature>
<feature type="transmembrane region" description="Helical" evidence="1">
    <location>
        <begin position="33"/>
        <end position="50"/>
    </location>
</feature>
<comment type="caution">
    <text evidence="2">The sequence shown here is derived from an EMBL/GenBank/DDBJ whole genome shotgun (WGS) entry which is preliminary data.</text>
</comment>
<dbReference type="OrthoDB" id="428113at2759"/>
<keyword evidence="1" id="KW-0472">Membrane</keyword>
<keyword evidence="1" id="KW-1133">Transmembrane helix</keyword>
<sequence>MLCAVTSVGLVAVSVQTFQISKQVQEATLAYSLRQVALLAALLVLANGSAAIQELLEFDSTYISTVLLFPTAVIFVVVLGRATLPEQNEKIASSLPPSFTCPVDVESPASPTSRLESVHVSVSEETSPTVPPPPSFVLLDSQTHLQRLRRSRYRRSQLPSINEDFCADTPKWMAYLGAHMAKELLPRVPAGGKEHTWDTVCDTMTSLADWLRSDDAEHLSKAFRPCFGFSCDRCSNAVQPGEETCPVCSLEME</sequence>
<evidence type="ECO:0000313" key="4">
    <source>
        <dbReference type="Proteomes" id="UP001152797"/>
    </source>
</evidence>
<keyword evidence="1" id="KW-0812">Transmembrane</keyword>
<dbReference type="Proteomes" id="UP001152797">
    <property type="component" value="Unassembled WGS sequence"/>
</dbReference>
<dbReference type="EMBL" id="CAMXCT020000047">
    <property type="protein sequence ID" value="CAL1126374.1"/>
    <property type="molecule type" value="Genomic_DNA"/>
</dbReference>
<dbReference type="AlphaFoldDB" id="A0A9P1BGE4"/>
<keyword evidence="4" id="KW-1185">Reference proteome</keyword>
<dbReference type="EMBL" id="CAMXCT010000047">
    <property type="protein sequence ID" value="CAI3972999.1"/>
    <property type="molecule type" value="Genomic_DNA"/>
</dbReference>
<name>A0A9P1BGE4_9DINO</name>